<evidence type="ECO:0000313" key="3">
    <source>
        <dbReference type="EMBL" id="MFC6395983.1"/>
    </source>
</evidence>
<evidence type="ECO:0000313" key="4">
    <source>
        <dbReference type="Proteomes" id="UP001596266"/>
    </source>
</evidence>
<keyword evidence="1" id="KW-0812">Transmembrane</keyword>
<feature type="transmembrane region" description="Helical" evidence="1">
    <location>
        <begin position="81"/>
        <end position="100"/>
    </location>
</feature>
<keyword evidence="3" id="KW-0378">Hydrolase</keyword>
<sequence>MSLTPVSTLDPPAGVDYAQVTTGPDAQPASSMVGALMGLAGYFVVVPLVAQLVIALGWYAVGRPSTLASYTAEALRFEHPIGMFASHLALALLIPIAILVTRWIAGRHPKWLASVQPGVRWRYLLACFVIAAVLLNAVLLVGRIGTPWQPDPQANVWGWLLLVLLTSPFQAAAEEVFFRGFLLQSFGALARNRWAGVVASALIFALMHGTQNLPLFLDRLGFGLLAGWLVLRTGGLEAGIGCHVANNLFAFGWAAFFGGIATARTTQVIGWGNAASDLFGFALFAAIAWWLAGRMNLATRTPGLESRASIG</sequence>
<keyword evidence="4" id="KW-1185">Reference proteome</keyword>
<gene>
    <name evidence="3" type="ORF">ACFP57_03105</name>
</gene>
<reference evidence="4" key="1">
    <citation type="journal article" date="2019" name="Int. J. Syst. Evol. Microbiol.">
        <title>The Global Catalogue of Microorganisms (GCM) 10K type strain sequencing project: providing services to taxonomists for standard genome sequencing and annotation.</title>
        <authorList>
            <consortium name="The Broad Institute Genomics Platform"/>
            <consortium name="The Broad Institute Genome Sequencing Center for Infectious Disease"/>
            <person name="Wu L."/>
            <person name="Ma J."/>
        </authorList>
    </citation>
    <scope>NUCLEOTIDE SEQUENCE [LARGE SCALE GENOMIC DNA]</scope>
    <source>
        <strain evidence="4">CGMCC 1.15277</strain>
    </source>
</reference>
<dbReference type="EC" id="3.4.-.-" evidence="3"/>
<feature type="transmembrane region" description="Helical" evidence="1">
    <location>
        <begin position="190"/>
        <end position="207"/>
    </location>
</feature>
<feature type="transmembrane region" description="Helical" evidence="1">
    <location>
        <begin position="156"/>
        <end position="178"/>
    </location>
</feature>
<keyword evidence="1" id="KW-0472">Membrane</keyword>
<accession>A0ABW1WYW0</accession>
<feature type="transmembrane region" description="Helical" evidence="1">
    <location>
        <begin position="269"/>
        <end position="292"/>
    </location>
</feature>
<dbReference type="Proteomes" id="UP001596266">
    <property type="component" value="Unassembled WGS sequence"/>
</dbReference>
<evidence type="ECO:0000256" key="1">
    <source>
        <dbReference type="SAM" id="Phobius"/>
    </source>
</evidence>
<evidence type="ECO:0000259" key="2">
    <source>
        <dbReference type="Pfam" id="PF02517"/>
    </source>
</evidence>
<dbReference type="InterPro" id="IPR052710">
    <property type="entry name" value="CAAX_protease"/>
</dbReference>
<dbReference type="GO" id="GO:0016787">
    <property type="term" value="F:hydrolase activity"/>
    <property type="evidence" value="ECO:0007669"/>
    <property type="project" value="UniProtKB-KW"/>
</dbReference>
<dbReference type="PANTHER" id="PTHR36435">
    <property type="entry name" value="SLR1288 PROTEIN"/>
    <property type="match status" value="1"/>
</dbReference>
<dbReference type="EMBL" id="JBHSUA010000008">
    <property type="protein sequence ID" value="MFC6395983.1"/>
    <property type="molecule type" value="Genomic_DNA"/>
</dbReference>
<proteinExistence type="predicted"/>
<dbReference type="Pfam" id="PF02517">
    <property type="entry name" value="Rce1-like"/>
    <property type="match status" value="1"/>
</dbReference>
<dbReference type="InterPro" id="IPR003675">
    <property type="entry name" value="Rce1/LyrA-like_dom"/>
</dbReference>
<feature type="transmembrane region" description="Helical" evidence="1">
    <location>
        <begin position="243"/>
        <end position="263"/>
    </location>
</feature>
<name>A0ABW1WYW0_9ACTN</name>
<feature type="domain" description="CAAX prenyl protease 2/Lysostaphin resistance protein A-like" evidence="2">
    <location>
        <begin position="157"/>
        <end position="249"/>
    </location>
</feature>
<feature type="transmembrane region" description="Helical" evidence="1">
    <location>
        <begin position="121"/>
        <end position="144"/>
    </location>
</feature>
<comment type="caution">
    <text evidence="3">The sequence shown here is derived from an EMBL/GenBank/DDBJ whole genome shotgun (WGS) entry which is preliminary data.</text>
</comment>
<organism evidence="3 4">
    <name type="scientific">Luteococcus sanguinis</name>
    <dbReference type="NCBI Taxonomy" id="174038"/>
    <lineage>
        <taxon>Bacteria</taxon>
        <taxon>Bacillati</taxon>
        <taxon>Actinomycetota</taxon>
        <taxon>Actinomycetes</taxon>
        <taxon>Propionibacteriales</taxon>
        <taxon>Propionibacteriaceae</taxon>
        <taxon>Luteococcus</taxon>
    </lineage>
</organism>
<dbReference type="RefSeq" id="WP_343885944.1">
    <property type="nucleotide sequence ID" value="NZ_BAAAKI010000012.1"/>
</dbReference>
<protein>
    <submittedName>
        <fullName evidence="3">CPBP family intramembrane glutamic endopeptidase</fullName>
        <ecNumber evidence="3">3.4.-.-</ecNumber>
    </submittedName>
</protein>
<feature type="transmembrane region" description="Helical" evidence="1">
    <location>
        <begin position="39"/>
        <end position="61"/>
    </location>
</feature>
<keyword evidence="1" id="KW-1133">Transmembrane helix</keyword>
<dbReference type="PANTHER" id="PTHR36435:SF1">
    <property type="entry name" value="CAAX AMINO TERMINAL PROTEASE FAMILY PROTEIN"/>
    <property type="match status" value="1"/>
</dbReference>